<comment type="caution">
    <text evidence="1">The sequence shown here is derived from an EMBL/GenBank/DDBJ whole genome shotgun (WGS) entry which is preliminary data.</text>
</comment>
<gene>
    <name evidence="1" type="ORF">C9374_012088</name>
</gene>
<proteinExistence type="predicted"/>
<sequence>METTTALTELTSGEVFLSKSRRRGSGVPTNITEDASLATSMFQSFSFPPRPPGHDEVSDVVEELEDMNLNKENSDDE</sequence>
<keyword evidence="2" id="KW-1185">Reference proteome</keyword>
<organism evidence="1 2">
    <name type="scientific">Naegleria lovaniensis</name>
    <name type="common">Amoeba</name>
    <dbReference type="NCBI Taxonomy" id="51637"/>
    <lineage>
        <taxon>Eukaryota</taxon>
        <taxon>Discoba</taxon>
        <taxon>Heterolobosea</taxon>
        <taxon>Tetramitia</taxon>
        <taxon>Eutetramitia</taxon>
        <taxon>Vahlkampfiidae</taxon>
        <taxon>Naegleria</taxon>
    </lineage>
</organism>
<dbReference type="Proteomes" id="UP000816034">
    <property type="component" value="Unassembled WGS sequence"/>
</dbReference>
<protein>
    <submittedName>
        <fullName evidence="1">Uncharacterized protein</fullName>
    </submittedName>
</protein>
<evidence type="ECO:0000313" key="2">
    <source>
        <dbReference type="Proteomes" id="UP000816034"/>
    </source>
</evidence>
<dbReference type="EMBL" id="PYSW02000054">
    <property type="protein sequence ID" value="KAG2373481.1"/>
    <property type="molecule type" value="Genomic_DNA"/>
</dbReference>
<name>A0AA88GBN2_NAELO</name>
<reference evidence="1 2" key="1">
    <citation type="journal article" date="2018" name="BMC Genomics">
        <title>The genome of Naegleria lovaniensis, the basis for a comparative approach to unravel pathogenicity factors of the human pathogenic amoeba N. fowleri.</title>
        <authorList>
            <person name="Liechti N."/>
            <person name="Schurch N."/>
            <person name="Bruggmann R."/>
            <person name="Wittwer M."/>
        </authorList>
    </citation>
    <scope>NUCLEOTIDE SEQUENCE [LARGE SCALE GENOMIC DNA]</scope>
    <source>
        <strain evidence="1 2">ATCC 30569</strain>
    </source>
</reference>
<dbReference type="AlphaFoldDB" id="A0AA88GBN2"/>
<accession>A0AA88GBN2</accession>
<evidence type="ECO:0000313" key="1">
    <source>
        <dbReference type="EMBL" id="KAG2373481.1"/>
    </source>
</evidence>
<dbReference type="RefSeq" id="XP_044542655.1">
    <property type="nucleotide sequence ID" value="XM_044687815.1"/>
</dbReference>
<dbReference type="GeneID" id="68104542"/>